<dbReference type="PROSITE" id="PS50835">
    <property type="entry name" value="IG_LIKE"/>
    <property type="match status" value="1"/>
</dbReference>
<dbReference type="SMART" id="SM00409">
    <property type="entry name" value="IG"/>
    <property type="match status" value="1"/>
</dbReference>
<accession>A0A9J7GN92</accession>
<organism evidence="13 14">
    <name type="scientific">Cricetulus griseus</name>
    <name type="common">Chinese hamster</name>
    <name type="synonym">Cricetulus barabensis griseus</name>
    <dbReference type="NCBI Taxonomy" id="10029"/>
    <lineage>
        <taxon>Eukaryota</taxon>
        <taxon>Metazoa</taxon>
        <taxon>Chordata</taxon>
        <taxon>Craniata</taxon>
        <taxon>Vertebrata</taxon>
        <taxon>Euteleostomi</taxon>
        <taxon>Mammalia</taxon>
        <taxon>Eutheria</taxon>
        <taxon>Euarchontoglires</taxon>
        <taxon>Glires</taxon>
        <taxon>Rodentia</taxon>
        <taxon>Myomorpha</taxon>
        <taxon>Muroidea</taxon>
        <taxon>Cricetidae</taxon>
        <taxon>Cricetinae</taxon>
        <taxon>Cricetulus</taxon>
    </lineage>
</organism>
<dbReference type="SUPFAM" id="SSF48726">
    <property type="entry name" value="Immunoglobulin"/>
    <property type="match status" value="2"/>
</dbReference>
<comment type="subcellular location">
    <subcellularLocation>
        <location evidence="1">Membrane</location>
        <topology evidence="1">Multi-pass membrane protein</topology>
    </subcellularLocation>
</comment>
<dbReference type="AlphaFoldDB" id="A0A9J7GN92"/>
<dbReference type="FunFam" id="2.60.40.10:FF:000142">
    <property type="entry name" value="V-set domain-containing T-cell activation inhibitor 1"/>
    <property type="match status" value="1"/>
</dbReference>
<dbReference type="GO" id="GO:0050863">
    <property type="term" value="P:regulation of T cell activation"/>
    <property type="evidence" value="ECO:0007669"/>
    <property type="project" value="UniProtKB-ARBA"/>
</dbReference>
<dbReference type="InterPro" id="IPR036179">
    <property type="entry name" value="Ig-like_dom_sf"/>
</dbReference>
<gene>
    <name evidence="14" type="primary">LOC100756707</name>
</gene>
<keyword evidence="6" id="KW-1015">Disulfide bond</keyword>
<protein>
    <submittedName>
        <fullName evidence="14">Selection and upkeep of intraepithelial T-cells protein 2-like isoform X2</fullName>
    </submittedName>
</protein>
<evidence type="ECO:0000313" key="14">
    <source>
        <dbReference type="RefSeq" id="XP_035294555.1"/>
    </source>
</evidence>
<proteinExistence type="inferred from homology"/>
<evidence type="ECO:0000256" key="7">
    <source>
        <dbReference type="ARBA" id="ARBA00023180"/>
    </source>
</evidence>
<dbReference type="Pfam" id="PF07686">
    <property type="entry name" value="V-set"/>
    <property type="match status" value="1"/>
</dbReference>
<reference evidence="14" key="3">
    <citation type="submission" date="2025-08" db="UniProtKB">
        <authorList>
            <consortium name="RefSeq"/>
        </authorList>
    </citation>
    <scope>IDENTIFICATION</scope>
    <source>
        <strain evidence="14">17A/GY</strain>
        <tissue evidence="14">Liver</tissue>
    </source>
</reference>
<keyword evidence="4 10" id="KW-1133">Transmembrane helix</keyword>
<reference evidence="13" key="1">
    <citation type="journal article" date="2018" name="Biotechnol. Bioeng.">
        <title>A reference genome of the Chinese hamster based on a hybrid assembly strategy.</title>
        <authorList>
            <person name="Rupp O."/>
            <person name="MacDonald M.L."/>
            <person name="Li S."/>
            <person name="Dhiman H."/>
            <person name="Polson S."/>
            <person name="Griep S."/>
            <person name="Heffner K."/>
            <person name="Hernandez I."/>
            <person name="Brinkrolf K."/>
            <person name="Jadhav V."/>
            <person name="Samoudi M."/>
            <person name="Hao H."/>
            <person name="Kingham B."/>
            <person name="Goesmann A."/>
            <person name="Betenbaugh M.J."/>
            <person name="Lewis N.E."/>
            <person name="Borth N."/>
            <person name="Lee K.H."/>
        </authorList>
    </citation>
    <scope>NUCLEOTIDE SEQUENCE [LARGE SCALE GENOMIC DNA]</scope>
    <source>
        <strain evidence="13">17A/GY</strain>
    </source>
</reference>
<dbReference type="SMART" id="SM00406">
    <property type="entry name" value="IGv"/>
    <property type="match status" value="1"/>
</dbReference>
<evidence type="ECO:0000256" key="11">
    <source>
        <dbReference type="SAM" id="SignalP"/>
    </source>
</evidence>
<dbReference type="RefSeq" id="XP_035294555.1">
    <property type="nucleotide sequence ID" value="XM_035438664.1"/>
</dbReference>
<evidence type="ECO:0000256" key="2">
    <source>
        <dbReference type="ARBA" id="ARBA00022692"/>
    </source>
</evidence>
<feature type="chain" id="PRO_5039928653" evidence="11">
    <location>
        <begin position="24"/>
        <end position="406"/>
    </location>
</feature>
<evidence type="ECO:0000256" key="5">
    <source>
        <dbReference type="ARBA" id="ARBA00023136"/>
    </source>
</evidence>
<evidence type="ECO:0000256" key="1">
    <source>
        <dbReference type="ARBA" id="ARBA00004141"/>
    </source>
</evidence>
<dbReference type="FunFam" id="2.60.40.10:FF:000088">
    <property type="entry name" value="Butyrophilin subfamily 1 member A1"/>
    <property type="match status" value="1"/>
</dbReference>
<dbReference type="GO" id="GO:0005102">
    <property type="term" value="F:signaling receptor binding"/>
    <property type="evidence" value="ECO:0007669"/>
    <property type="project" value="TreeGrafter"/>
</dbReference>
<dbReference type="CDD" id="cd05713">
    <property type="entry name" value="IgV_MOG_like"/>
    <property type="match status" value="1"/>
</dbReference>
<evidence type="ECO:0000256" key="4">
    <source>
        <dbReference type="ARBA" id="ARBA00022989"/>
    </source>
</evidence>
<dbReference type="InterPro" id="IPR050504">
    <property type="entry name" value="IgSF_BTN/MOG"/>
</dbReference>
<dbReference type="GO" id="GO:1903037">
    <property type="term" value="P:regulation of leukocyte cell-cell adhesion"/>
    <property type="evidence" value="ECO:0007669"/>
    <property type="project" value="UniProtKB-ARBA"/>
</dbReference>
<keyword evidence="5 10" id="KW-0472">Membrane</keyword>
<keyword evidence="13" id="KW-1185">Reference proteome</keyword>
<reference evidence="13" key="2">
    <citation type="journal article" date="2020" name="Biotechnol. Bioeng.">
        <title>Chromosome-scale scaffolds for the Chinese hamster reference genome assembly to facilitate the study of the CHO epigenome.</title>
        <authorList>
            <person name="Hilliard W."/>
            <person name="MacDonald M."/>
            <person name="Lee K.H."/>
        </authorList>
    </citation>
    <scope>NUCLEOTIDE SEQUENCE [LARGE SCALE GENOMIC DNA]</scope>
    <source>
        <strain evidence="13">17A/GY</strain>
    </source>
</reference>
<keyword evidence="3 11" id="KW-0732">Signal</keyword>
<comment type="similarity">
    <text evidence="9">Belongs to the SKINT family.</text>
</comment>
<dbReference type="InterPro" id="IPR013783">
    <property type="entry name" value="Ig-like_fold"/>
</dbReference>
<dbReference type="PANTHER" id="PTHR24100">
    <property type="entry name" value="BUTYROPHILIN"/>
    <property type="match status" value="1"/>
</dbReference>
<dbReference type="KEGG" id="cge:100756707"/>
<dbReference type="InterPro" id="IPR003599">
    <property type="entry name" value="Ig_sub"/>
</dbReference>
<evidence type="ECO:0000256" key="9">
    <source>
        <dbReference type="ARBA" id="ARBA00038221"/>
    </source>
</evidence>
<dbReference type="InterPro" id="IPR013106">
    <property type="entry name" value="Ig_V-set"/>
</dbReference>
<dbReference type="GeneID" id="100756707"/>
<keyword evidence="7" id="KW-0325">Glycoprotein</keyword>
<dbReference type="Proteomes" id="UP001108280">
    <property type="component" value="Chromosome 2"/>
</dbReference>
<feature type="signal peptide" evidence="11">
    <location>
        <begin position="1"/>
        <end position="23"/>
    </location>
</feature>
<dbReference type="InterPro" id="IPR053896">
    <property type="entry name" value="BTN3A2-like_Ig-C"/>
</dbReference>
<evidence type="ECO:0000259" key="12">
    <source>
        <dbReference type="PROSITE" id="PS50835"/>
    </source>
</evidence>
<feature type="transmembrane region" description="Helical" evidence="10">
    <location>
        <begin position="281"/>
        <end position="299"/>
    </location>
</feature>
<sequence>MRARGVLVTHCVILYLLQMVALSSEEFTVAGLTRPVLAPLGGNLELSCQVFPPQNAQHMEIRWFRNRYTQPVHLYRNGKDLHGETISKYVERTELLKDDIGKGKVTLRIFNVTADDDGPYHCVFKDGKFYEEHIAEVKVTVTSSDIQIFMHPPNSKGVMLECHSAGWFPLPHMEWRDSKGEVIPEISKSHSQDINKLFNMTMVLLIKASSHRNVTCCLRNLLTHQEESISIILSDELFSWRRVWIYILSMIEFVLIAFLLTSCAQQHSIFGKCPWKKSITLFGISMIAIVGINLILHLRQRVPVSDPHFELDTLWLEDISVVLCVLIVFIIKLVSFIYFRLKVGVGGSLPLLMDMGSLYQLTLPEGGGGRQWWQLILAALDCLQVPLQDSVVGSIQRPPQVRELKE</sequence>
<dbReference type="Gene3D" id="2.60.40.10">
    <property type="entry name" value="Immunoglobulins"/>
    <property type="match status" value="2"/>
</dbReference>
<dbReference type="PANTHER" id="PTHR24100:SF102">
    <property type="entry name" value="SELECTION AND UPKEEP OF INTRAEPITHELIAL T-CELLS PROTEIN 2-RELATED"/>
    <property type="match status" value="1"/>
</dbReference>
<evidence type="ECO:0000256" key="3">
    <source>
        <dbReference type="ARBA" id="ARBA00022729"/>
    </source>
</evidence>
<evidence type="ECO:0000256" key="10">
    <source>
        <dbReference type="SAM" id="Phobius"/>
    </source>
</evidence>
<keyword evidence="8" id="KW-0393">Immunoglobulin domain</keyword>
<feature type="domain" description="Ig-like" evidence="12">
    <location>
        <begin position="25"/>
        <end position="142"/>
    </location>
</feature>
<dbReference type="GO" id="GO:0001817">
    <property type="term" value="P:regulation of cytokine production"/>
    <property type="evidence" value="ECO:0007669"/>
    <property type="project" value="TreeGrafter"/>
</dbReference>
<dbReference type="GO" id="GO:0009897">
    <property type="term" value="C:external side of plasma membrane"/>
    <property type="evidence" value="ECO:0007669"/>
    <property type="project" value="TreeGrafter"/>
</dbReference>
<feature type="transmembrane region" description="Helical" evidence="10">
    <location>
        <begin position="243"/>
        <end position="260"/>
    </location>
</feature>
<dbReference type="GO" id="GO:0042110">
    <property type="term" value="P:T cell activation"/>
    <property type="evidence" value="ECO:0007669"/>
    <property type="project" value="UniProtKB-ARBA"/>
</dbReference>
<evidence type="ECO:0000256" key="8">
    <source>
        <dbReference type="ARBA" id="ARBA00023319"/>
    </source>
</evidence>
<dbReference type="OrthoDB" id="9986391at2759"/>
<feature type="transmembrane region" description="Helical" evidence="10">
    <location>
        <begin position="319"/>
        <end position="339"/>
    </location>
</feature>
<name>A0A9J7GN92_CRIGR</name>
<evidence type="ECO:0000313" key="13">
    <source>
        <dbReference type="Proteomes" id="UP001108280"/>
    </source>
</evidence>
<keyword evidence="2 10" id="KW-0812">Transmembrane</keyword>
<dbReference type="Pfam" id="PF22705">
    <property type="entry name" value="C2-set_3"/>
    <property type="match status" value="1"/>
</dbReference>
<dbReference type="InterPro" id="IPR007110">
    <property type="entry name" value="Ig-like_dom"/>
</dbReference>
<dbReference type="GO" id="GO:0050852">
    <property type="term" value="P:T cell receptor signaling pathway"/>
    <property type="evidence" value="ECO:0007669"/>
    <property type="project" value="TreeGrafter"/>
</dbReference>
<evidence type="ECO:0000256" key="6">
    <source>
        <dbReference type="ARBA" id="ARBA00023157"/>
    </source>
</evidence>